<dbReference type="PANTHER" id="PTHR19446">
    <property type="entry name" value="REVERSE TRANSCRIPTASES"/>
    <property type="match status" value="1"/>
</dbReference>
<evidence type="ECO:0000259" key="1">
    <source>
        <dbReference type="Pfam" id="PF00078"/>
    </source>
</evidence>
<dbReference type="AlphaFoldDB" id="Q7XLK6"/>
<evidence type="ECO:0000313" key="2">
    <source>
        <dbReference type="EMBL" id="CAE05084.3"/>
    </source>
</evidence>
<name>Q7XLK6_ORYSJ</name>
<sequence>MDGDQLIRGDANLKLHITTYYKGLFGPPDDFDLQVYESKIDDIPQVSQLENEALTQEFTENEIKEAIFQMEHNKAPGPDGFPAEFYQVFWNVIKADLLDLFKDCHNGTLPLFSLNFGTIILFPKCVEAMKIQQYRPICLLNISFKIFTKVATNRIIGVTQKVISPTQTAFIPGRNIMEEVVILHETIHEMCRKNKSGVIFKIDFEKAYDKVKWSFVQQMLRMKGFSPKWCQLIASFVQGGHVGIKVNDQIGNNFQTYKGLRQGDPLSSIIFNIVADMLALLIKRAKDVGTINGVIPHLVDDDQDSFGKGMIIRKSTDLQDGILFVNPKIKVV</sequence>
<gene>
    <name evidence="2" type="ORF">OSJNBa0009K15.4</name>
</gene>
<accession>Q7XLK6</accession>
<proteinExistence type="predicted"/>
<dbReference type="EMBL" id="AL731585">
    <property type="protein sequence ID" value="CAE05084.3"/>
    <property type="molecule type" value="Genomic_DNA"/>
</dbReference>
<dbReference type="CDD" id="cd01650">
    <property type="entry name" value="RT_nLTR_like"/>
    <property type="match status" value="1"/>
</dbReference>
<dbReference type="InterPro" id="IPR000477">
    <property type="entry name" value="RT_dom"/>
</dbReference>
<organism evidence="2">
    <name type="scientific">Oryza sativa subsp. japonica</name>
    <name type="common">Rice</name>
    <dbReference type="NCBI Taxonomy" id="39947"/>
    <lineage>
        <taxon>Eukaryota</taxon>
        <taxon>Viridiplantae</taxon>
        <taxon>Streptophyta</taxon>
        <taxon>Embryophyta</taxon>
        <taxon>Tracheophyta</taxon>
        <taxon>Spermatophyta</taxon>
        <taxon>Magnoliopsida</taxon>
        <taxon>Liliopsida</taxon>
        <taxon>Poales</taxon>
        <taxon>Poaceae</taxon>
        <taxon>BOP clade</taxon>
        <taxon>Oryzoideae</taxon>
        <taxon>Oryzeae</taxon>
        <taxon>Oryzinae</taxon>
        <taxon>Oryza</taxon>
        <taxon>Oryza sativa</taxon>
    </lineage>
</organism>
<reference evidence="2" key="1">
    <citation type="journal article" date="2002" name="Nature">
        <title>Sequence and analysis of rice chromosome 4.</title>
        <authorList>
            <person name="Feng Q."/>
            <person name="Zhang Y."/>
            <person name="Hao P."/>
            <person name="Wang S."/>
            <person name="Fu G."/>
            <person name="Huang Y."/>
            <person name="Li Y."/>
            <person name="Zhu J."/>
            <person name="Liu Y."/>
            <person name="Hu X."/>
            <person name="Jia P."/>
            <person name="Zhang Y."/>
            <person name="Zhao Q."/>
            <person name="Ying K."/>
            <person name="Yu S."/>
            <person name="Tang Y."/>
            <person name="Weng Q."/>
            <person name="Zhang L."/>
            <person name="Lu Y."/>
            <person name="Mu J."/>
            <person name="Lu Y."/>
            <person name="Zhang L.S."/>
            <person name="Yu Z."/>
            <person name="Fan D."/>
            <person name="Liu X."/>
            <person name="Lu T."/>
            <person name="Li C."/>
            <person name="Wu Y."/>
            <person name="Sun T."/>
            <person name="Lei H."/>
            <person name="Li T."/>
            <person name="Hu H."/>
            <person name="Guan J."/>
            <person name="Wu M."/>
            <person name="Zhang R."/>
            <person name="Zhou B."/>
            <person name="Chen Z."/>
            <person name="Chen L."/>
            <person name="Jin Z."/>
            <person name="Wang R."/>
            <person name="Yin H."/>
            <person name="Cai Z."/>
            <person name="Ren S."/>
            <person name="Lv G."/>
            <person name="Gu W."/>
            <person name="Zhu G."/>
            <person name="Tu Y."/>
            <person name="Jia J."/>
            <person name="Zhang Y."/>
            <person name="Chen J."/>
            <person name="Kang H."/>
            <person name="Chen X."/>
            <person name="Shao C."/>
            <person name="Sun Y."/>
            <person name="Hu Q."/>
            <person name="Zhang X."/>
            <person name="Zhang W."/>
            <person name="Wang L."/>
            <person name="Ding C."/>
            <person name="Sheng H."/>
            <person name="Gu J."/>
            <person name="Chen S."/>
            <person name="Ni L."/>
            <person name="Zhu F."/>
            <person name="Chen W."/>
            <person name="Lan L."/>
            <person name="Lai Y."/>
            <person name="Cheng Z."/>
            <person name="Gu M."/>
            <person name="Jiang J."/>
            <person name="Li J."/>
            <person name="Hong G."/>
            <person name="Xue Y."/>
            <person name="Han B."/>
        </authorList>
    </citation>
    <scope>NUCLEOTIDE SEQUENCE</scope>
</reference>
<dbReference type="Pfam" id="PF00078">
    <property type="entry name" value="RVT_1"/>
    <property type="match status" value="1"/>
</dbReference>
<dbReference type="SUPFAM" id="SSF56672">
    <property type="entry name" value="DNA/RNA polymerases"/>
    <property type="match status" value="1"/>
</dbReference>
<dbReference type="InterPro" id="IPR043502">
    <property type="entry name" value="DNA/RNA_pol_sf"/>
</dbReference>
<protein>
    <submittedName>
        <fullName evidence="2">OSJNBa0009K15.4 protein</fullName>
    </submittedName>
</protein>
<feature type="domain" description="Reverse transcriptase" evidence="1">
    <location>
        <begin position="132"/>
        <end position="284"/>
    </location>
</feature>